<evidence type="ECO:0000259" key="1">
    <source>
        <dbReference type="SMART" id="SM00343"/>
    </source>
</evidence>
<proteinExistence type="predicted"/>
<dbReference type="GeneID" id="27905929"/>
<sequence>MTSPLSTSQPYCKYCNSTAHTTEVCTNTANWTAYQPSRLKCSRCTLRGHTSNSCNNPAGKDCAYCLAPGHERMECPQ</sequence>
<feature type="domain" description="CCHC-type" evidence="1">
    <location>
        <begin position="61"/>
        <end position="77"/>
    </location>
</feature>
<reference evidence="2 3" key="1">
    <citation type="journal article" date="2012" name="PLoS Pathog.">
        <title>Diverse lifestyles and strategies of plant pathogenesis encoded in the genomes of eighteen Dothideomycetes fungi.</title>
        <authorList>
            <person name="Ohm R.A."/>
            <person name="Feau N."/>
            <person name="Henrissat B."/>
            <person name="Schoch C.L."/>
            <person name="Horwitz B.A."/>
            <person name="Barry K.W."/>
            <person name="Condon B.J."/>
            <person name="Copeland A.C."/>
            <person name="Dhillon B."/>
            <person name="Glaser F."/>
            <person name="Hesse C.N."/>
            <person name="Kosti I."/>
            <person name="LaButti K."/>
            <person name="Lindquist E.A."/>
            <person name="Lucas S."/>
            <person name="Salamov A.A."/>
            <person name="Bradshaw R.E."/>
            <person name="Ciuffetti L."/>
            <person name="Hamelin R.C."/>
            <person name="Kema G.H.J."/>
            <person name="Lawrence C."/>
            <person name="Scott J.A."/>
            <person name="Spatafora J.W."/>
            <person name="Turgeon B.G."/>
            <person name="de Wit P.J.G.M."/>
            <person name="Zhong S."/>
            <person name="Goodwin S.B."/>
            <person name="Grigoriev I.V."/>
        </authorList>
    </citation>
    <scope>NUCLEOTIDE SEQUENCE [LARGE SCALE GENOMIC DNA]</scope>
    <source>
        <strain evidence="2 3">SO2202</strain>
    </source>
</reference>
<dbReference type="Proteomes" id="UP000016931">
    <property type="component" value="Unassembled WGS sequence"/>
</dbReference>
<gene>
    <name evidence="2" type="ORF">SEPMUDRAFT_40633</name>
</gene>
<feature type="domain" description="CCHC-type" evidence="1">
    <location>
        <begin position="11"/>
        <end position="27"/>
    </location>
</feature>
<dbReference type="GO" id="GO:0003676">
    <property type="term" value="F:nucleic acid binding"/>
    <property type="evidence" value="ECO:0007669"/>
    <property type="project" value="InterPro"/>
</dbReference>
<dbReference type="AlphaFoldDB" id="M3D9C1"/>
<evidence type="ECO:0000313" key="3">
    <source>
        <dbReference type="Proteomes" id="UP000016931"/>
    </source>
</evidence>
<name>M3D9C1_SPHMS</name>
<evidence type="ECO:0000313" key="2">
    <source>
        <dbReference type="EMBL" id="EMF14730.1"/>
    </source>
</evidence>
<dbReference type="GO" id="GO:0008270">
    <property type="term" value="F:zinc ion binding"/>
    <property type="evidence" value="ECO:0007669"/>
    <property type="project" value="InterPro"/>
</dbReference>
<dbReference type="HOGENOM" id="CLU_2644873_0_0_1"/>
<feature type="non-terminal residue" evidence="2">
    <location>
        <position position="77"/>
    </location>
</feature>
<dbReference type="SMART" id="SM00343">
    <property type="entry name" value="ZnF_C2HC"/>
    <property type="match status" value="3"/>
</dbReference>
<dbReference type="SUPFAM" id="SSF57756">
    <property type="entry name" value="Retrovirus zinc finger-like domains"/>
    <property type="match status" value="1"/>
</dbReference>
<dbReference type="InterPro" id="IPR036875">
    <property type="entry name" value="Znf_CCHC_sf"/>
</dbReference>
<protein>
    <recommendedName>
        <fullName evidence="1">CCHC-type domain-containing protein</fullName>
    </recommendedName>
</protein>
<dbReference type="OrthoDB" id="3863715at2759"/>
<feature type="domain" description="CCHC-type" evidence="1">
    <location>
        <begin position="40"/>
        <end position="56"/>
    </location>
</feature>
<dbReference type="RefSeq" id="XP_016762851.1">
    <property type="nucleotide sequence ID" value="XM_016908792.1"/>
</dbReference>
<dbReference type="EMBL" id="KB456262">
    <property type="protein sequence ID" value="EMF14730.1"/>
    <property type="molecule type" value="Genomic_DNA"/>
</dbReference>
<dbReference type="InterPro" id="IPR001878">
    <property type="entry name" value="Znf_CCHC"/>
</dbReference>
<organism evidence="2 3">
    <name type="scientific">Sphaerulina musiva (strain SO2202)</name>
    <name type="common">Poplar stem canker fungus</name>
    <name type="synonym">Septoria musiva</name>
    <dbReference type="NCBI Taxonomy" id="692275"/>
    <lineage>
        <taxon>Eukaryota</taxon>
        <taxon>Fungi</taxon>
        <taxon>Dikarya</taxon>
        <taxon>Ascomycota</taxon>
        <taxon>Pezizomycotina</taxon>
        <taxon>Dothideomycetes</taxon>
        <taxon>Dothideomycetidae</taxon>
        <taxon>Mycosphaerellales</taxon>
        <taxon>Mycosphaerellaceae</taxon>
        <taxon>Sphaerulina</taxon>
    </lineage>
</organism>
<keyword evidence="3" id="KW-1185">Reference proteome</keyword>
<accession>M3D9C1</accession>
<dbReference type="Gene3D" id="4.10.60.10">
    <property type="entry name" value="Zinc finger, CCHC-type"/>
    <property type="match status" value="1"/>
</dbReference>